<dbReference type="InterPro" id="IPR010099">
    <property type="entry name" value="SDR39U1"/>
</dbReference>
<dbReference type="NCBIfam" id="TIGR01777">
    <property type="entry name" value="yfcH"/>
    <property type="match status" value="1"/>
</dbReference>
<protein>
    <recommendedName>
        <fullName evidence="1">NAD-dependent epimerase/dehydratase domain-containing protein</fullName>
    </recommendedName>
</protein>
<dbReference type="Gene3D" id="3.40.50.720">
    <property type="entry name" value="NAD(P)-binding Rossmann-like Domain"/>
    <property type="match status" value="1"/>
</dbReference>
<name>A0A382LVE8_9ZZZZ</name>
<dbReference type="PANTHER" id="PTHR11092:SF0">
    <property type="entry name" value="EPIMERASE FAMILY PROTEIN SDR39U1"/>
    <property type="match status" value="1"/>
</dbReference>
<feature type="non-terminal residue" evidence="2">
    <location>
        <position position="232"/>
    </location>
</feature>
<dbReference type="AlphaFoldDB" id="A0A382LVE8"/>
<evidence type="ECO:0000313" key="2">
    <source>
        <dbReference type="EMBL" id="SVC40729.1"/>
    </source>
</evidence>
<gene>
    <name evidence="2" type="ORF">METZ01_LOCUS293583</name>
</gene>
<sequence length="232" mass="25738">MNALVTGATGMIGTALCQRFEKNSIPHLQLSRNPSGSSKKLVYWNPEEKVLEHEKLREVDTVIHLAGENVGKRWTHNTRKKILSSRSDSSRFLFEKLAAQDSPPKTLIASSAIGIYGYKNSTQFDEESPRGNGFLADVVEAWEESTQPLKDVGCRVILMRQGLVLSPKGGALARMLPFFRFGLGGTLGSGQQMMSWIGMEDLIRAILFFLEDDTQSGVYNLVSPKPVCNIEF</sequence>
<dbReference type="InterPro" id="IPR001509">
    <property type="entry name" value="Epimerase_deHydtase"/>
</dbReference>
<reference evidence="2" key="1">
    <citation type="submission" date="2018-05" db="EMBL/GenBank/DDBJ databases">
        <authorList>
            <person name="Lanie J.A."/>
            <person name="Ng W.-L."/>
            <person name="Kazmierczak K.M."/>
            <person name="Andrzejewski T.M."/>
            <person name="Davidsen T.M."/>
            <person name="Wayne K.J."/>
            <person name="Tettelin H."/>
            <person name="Glass J.I."/>
            <person name="Rusch D."/>
            <person name="Podicherti R."/>
            <person name="Tsui H.-C.T."/>
            <person name="Winkler M.E."/>
        </authorList>
    </citation>
    <scope>NUCLEOTIDE SEQUENCE</scope>
</reference>
<dbReference type="Pfam" id="PF01370">
    <property type="entry name" value="Epimerase"/>
    <property type="match status" value="1"/>
</dbReference>
<dbReference type="SUPFAM" id="SSF51735">
    <property type="entry name" value="NAD(P)-binding Rossmann-fold domains"/>
    <property type="match status" value="1"/>
</dbReference>
<organism evidence="2">
    <name type="scientific">marine metagenome</name>
    <dbReference type="NCBI Taxonomy" id="408172"/>
    <lineage>
        <taxon>unclassified sequences</taxon>
        <taxon>metagenomes</taxon>
        <taxon>ecological metagenomes</taxon>
    </lineage>
</organism>
<dbReference type="InterPro" id="IPR036291">
    <property type="entry name" value="NAD(P)-bd_dom_sf"/>
</dbReference>
<evidence type="ECO:0000259" key="1">
    <source>
        <dbReference type="Pfam" id="PF01370"/>
    </source>
</evidence>
<dbReference type="PANTHER" id="PTHR11092">
    <property type="entry name" value="SUGAR NUCLEOTIDE EPIMERASE RELATED"/>
    <property type="match status" value="1"/>
</dbReference>
<accession>A0A382LVE8</accession>
<proteinExistence type="predicted"/>
<dbReference type="EMBL" id="UINC01089542">
    <property type="protein sequence ID" value="SVC40729.1"/>
    <property type="molecule type" value="Genomic_DNA"/>
</dbReference>
<feature type="domain" description="NAD-dependent epimerase/dehydratase" evidence="1">
    <location>
        <begin position="3"/>
        <end position="221"/>
    </location>
</feature>